<evidence type="ECO:0008006" key="3">
    <source>
        <dbReference type="Google" id="ProtNLM"/>
    </source>
</evidence>
<evidence type="ECO:0000313" key="1">
    <source>
        <dbReference type="EMBL" id="MDT0398889.1"/>
    </source>
</evidence>
<keyword evidence="2" id="KW-1185">Reference proteome</keyword>
<reference evidence="2" key="1">
    <citation type="submission" date="2023-07" db="EMBL/GenBank/DDBJ databases">
        <title>30 novel species of actinomycetes from the DSMZ collection.</title>
        <authorList>
            <person name="Nouioui I."/>
        </authorList>
    </citation>
    <scope>NUCLEOTIDE SEQUENCE [LARGE SCALE GENOMIC DNA]</scope>
    <source>
        <strain evidence="2">DSM 41636</strain>
    </source>
</reference>
<dbReference type="RefSeq" id="WP_311648041.1">
    <property type="nucleotide sequence ID" value="NZ_JAVRFA010000059.1"/>
</dbReference>
<dbReference type="EMBL" id="JAVRFA010000059">
    <property type="protein sequence ID" value="MDT0398889.1"/>
    <property type="molecule type" value="Genomic_DNA"/>
</dbReference>
<sequence>MGDAERACEDLRDALRAAGVTLPSLGLDVASCAGSAPPALIDLGRCNVATARALASALRPGQGVAR</sequence>
<evidence type="ECO:0000313" key="2">
    <source>
        <dbReference type="Proteomes" id="UP001183881"/>
    </source>
</evidence>
<organism evidence="1 2">
    <name type="scientific">Streptomyces edwardsiae</name>
    <dbReference type="NCBI Taxonomy" id="3075527"/>
    <lineage>
        <taxon>Bacteria</taxon>
        <taxon>Bacillati</taxon>
        <taxon>Actinomycetota</taxon>
        <taxon>Actinomycetes</taxon>
        <taxon>Kitasatosporales</taxon>
        <taxon>Streptomycetaceae</taxon>
        <taxon>Streptomyces</taxon>
    </lineage>
</organism>
<proteinExistence type="predicted"/>
<accession>A0ABU2Q3A0</accession>
<name>A0ABU2Q3A0_9ACTN</name>
<comment type="caution">
    <text evidence="1">The sequence shown here is derived from an EMBL/GenBank/DDBJ whole genome shotgun (WGS) entry which is preliminary data.</text>
</comment>
<dbReference type="Proteomes" id="UP001183881">
    <property type="component" value="Unassembled WGS sequence"/>
</dbReference>
<protein>
    <recommendedName>
        <fullName evidence="3">Secreted protein</fullName>
    </recommendedName>
</protein>
<gene>
    <name evidence="1" type="ORF">RM705_29955</name>
</gene>